<feature type="compositionally biased region" description="Acidic residues" evidence="1">
    <location>
        <begin position="62"/>
        <end position="71"/>
    </location>
</feature>
<organism evidence="2 3">
    <name type="scientific">Meloidogyne enterolobii</name>
    <name type="common">Root-knot nematode worm</name>
    <name type="synonym">Meloidogyne mayaguensis</name>
    <dbReference type="NCBI Taxonomy" id="390850"/>
    <lineage>
        <taxon>Eukaryota</taxon>
        <taxon>Metazoa</taxon>
        <taxon>Ecdysozoa</taxon>
        <taxon>Nematoda</taxon>
        <taxon>Chromadorea</taxon>
        <taxon>Rhabditida</taxon>
        <taxon>Tylenchina</taxon>
        <taxon>Tylenchomorpha</taxon>
        <taxon>Tylenchoidea</taxon>
        <taxon>Meloidogynidae</taxon>
        <taxon>Meloidogyninae</taxon>
        <taxon>Meloidogyne</taxon>
    </lineage>
</organism>
<feature type="compositionally biased region" description="Basic and acidic residues" evidence="1">
    <location>
        <begin position="220"/>
        <end position="230"/>
    </location>
</feature>
<accession>A0A6V7WMW5</accession>
<reference evidence="2 3" key="1">
    <citation type="submission" date="2020-08" db="EMBL/GenBank/DDBJ databases">
        <authorList>
            <person name="Koutsovoulos G."/>
            <person name="Danchin GJ E."/>
        </authorList>
    </citation>
    <scope>NUCLEOTIDE SEQUENCE [LARGE SCALE GENOMIC DNA]</scope>
</reference>
<dbReference type="AlphaFoldDB" id="A0A6V7WMW5"/>
<feature type="region of interest" description="Disordered" evidence="1">
    <location>
        <begin position="196"/>
        <end position="230"/>
    </location>
</feature>
<dbReference type="EMBL" id="CAJEWN010000688">
    <property type="protein sequence ID" value="CAD2188360.1"/>
    <property type="molecule type" value="Genomic_DNA"/>
</dbReference>
<feature type="region of interest" description="Disordered" evidence="1">
    <location>
        <begin position="51"/>
        <end position="71"/>
    </location>
</feature>
<evidence type="ECO:0000313" key="2">
    <source>
        <dbReference type="EMBL" id="CAD2188360.1"/>
    </source>
</evidence>
<protein>
    <submittedName>
        <fullName evidence="2">Uncharacterized protein</fullName>
    </submittedName>
</protein>
<name>A0A6V7WMW5_MELEN</name>
<dbReference type="Proteomes" id="UP000580250">
    <property type="component" value="Unassembled WGS sequence"/>
</dbReference>
<gene>
    <name evidence="2" type="ORF">MENT_LOCUS41004</name>
</gene>
<comment type="caution">
    <text evidence="2">The sequence shown here is derived from an EMBL/GenBank/DDBJ whole genome shotgun (WGS) entry which is preliminary data.</text>
</comment>
<evidence type="ECO:0000313" key="3">
    <source>
        <dbReference type="Proteomes" id="UP000580250"/>
    </source>
</evidence>
<sequence length="248" mass="28402">MPFKISNTLLLNKITSANDQSTSGINKKKRTEEIILEFEASDTIDTHISSKETEQLNRGNNEEENEGNDLDDNQIQLVEETILDDNFMENDLPYDDFEAIKVRALKTSNKNVEENVQDVNQDQVQSCSSMSSQETPVLINYISSEIGQNGNFSFLNTKKLYDPTSSLYYTKSAFVPSPSPSSSTFSIIDRSINGRHSEPIRQFPKVQRPTQSNSVPSFKKRSEMTQDERKMDNKLRAHRRFFKEKNLI</sequence>
<proteinExistence type="predicted"/>
<evidence type="ECO:0000256" key="1">
    <source>
        <dbReference type="SAM" id="MobiDB-lite"/>
    </source>
</evidence>